<gene>
    <name evidence="3" type="ORF">GCM10023311_13040</name>
</gene>
<reference evidence="4" key="1">
    <citation type="journal article" date="2019" name="Int. J. Syst. Evol. Microbiol.">
        <title>The Global Catalogue of Microorganisms (GCM) 10K type strain sequencing project: providing services to taxonomists for standard genome sequencing and annotation.</title>
        <authorList>
            <consortium name="The Broad Institute Genomics Platform"/>
            <consortium name="The Broad Institute Genome Sequencing Center for Infectious Disease"/>
            <person name="Wu L."/>
            <person name="Ma J."/>
        </authorList>
    </citation>
    <scope>NUCLEOTIDE SEQUENCE [LARGE SCALE GENOMIC DNA]</scope>
    <source>
        <strain evidence="4">JCM 18274</strain>
    </source>
</reference>
<feature type="domain" description="DUF3298" evidence="1">
    <location>
        <begin position="165"/>
        <end position="228"/>
    </location>
</feature>
<dbReference type="Gene3D" id="3.30.565.40">
    <property type="entry name" value="Fervidobacterium nodosum Rt17-B1 like"/>
    <property type="match status" value="1"/>
</dbReference>
<sequence>MFYRKHLIVFCSLFIFIACNEDLKIAFTEINVSTDQNSIVEINIPEANGNDMIANHINTKIQKTIISALDIGYQDDATSKSVEESISSFNNQYNTFKNDFPETKQKWDAQIDGEVIYESFEIISIAITAYVNTGGAHGNLNISFLNFNAETGHVIPNSKLFHDVKAFKKTAKPYFDKTVADKDITLNTNSFDLPSNIAYTEDGIVLLYNTNEIAPYSTGIIEFIVPYDKANPYLVFNSF</sequence>
<evidence type="ECO:0000259" key="2">
    <source>
        <dbReference type="Pfam" id="PF13739"/>
    </source>
</evidence>
<name>A0ABP9EYC6_9FLAO</name>
<dbReference type="Proteomes" id="UP001500433">
    <property type="component" value="Unassembled WGS sequence"/>
</dbReference>
<dbReference type="InterPro" id="IPR025303">
    <property type="entry name" value="PdaC"/>
</dbReference>
<feature type="domain" description="Deacetylase PdaC" evidence="2">
    <location>
        <begin position="37"/>
        <end position="139"/>
    </location>
</feature>
<dbReference type="InterPro" id="IPR037126">
    <property type="entry name" value="PdaC/RsiV-like_sf"/>
</dbReference>
<dbReference type="Gene3D" id="3.90.640.20">
    <property type="entry name" value="Heat-shock cognate protein, ATPase"/>
    <property type="match status" value="1"/>
</dbReference>
<protein>
    <recommendedName>
        <fullName evidence="5">DUF3298/DUF4163 domain-containing protein</fullName>
    </recommendedName>
</protein>
<evidence type="ECO:0000313" key="4">
    <source>
        <dbReference type="Proteomes" id="UP001500433"/>
    </source>
</evidence>
<dbReference type="InterPro" id="IPR021729">
    <property type="entry name" value="DUF3298"/>
</dbReference>
<organism evidence="3 4">
    <name type="scientific">Flaviramulus aquimarinus</name>
    <dbReference type="NCBI Taxonomy" id="1170456"/>
    <lineage>
        <taxon>Bacteria</taxon>
        <taxon>Pseudomonadati</taxon>
        <taxon>Bacteroidota</taxon>
        <taxon>Flavobacteriia</taxon>
        <taxon>Flavobacteriales</taxon>
        <taxon>Flavobacteriaceae</taxon>
        <taxon>Flaviramulus</taxon>
    </lineage>
</organism>
<comment type="caution">
    <text evidence="3">The sequence shown here is derived from an EMBL/GenBank/DDBJ whole genome shotgun (WGS) entry which is preliminary data.</text>
</comment>
<dbReference type="Pfam" id="PF11738">
    <property type="entry name" value="DUF3298"/>
    <property type="match status" value="1"/>
</dbReference>
<evidence type="ECO:0000259" key="1">
    <source>
        <dbReference type="Pfam" id="PF11738"/>
    </source>
</evidence>
<dbReference type="Pfam" id="PF13739">
    <property type="entry name" value="PdaC"/>
    <property type="match status" value="1"/>
</dbReference>
<dbReference type="RefSeq" id="WP_345273258.1">
    <property type="nucleotide sequence ID" value="NZ_BAABJH010000001.1"/>
</dbReference>
<proteinExistence type="predicted"/>
<evidence type="ECO:0000313" key="3">
    <source>
        <dbReference type="EMBL" id="GAA4890239.1"/>
    </source>
</evidence>
<dbReference type="PROSITE" id="PS51257">
    <property type="entry name" value="PROKAR_LIPOPROTEIN"/>
    <property type="match status" value="1"/>
</dbReference>
<dbReference type="EMBL" id="BAABJH010000001">
    <property type="protein sequence ID" value="GAA4890239.1"/>
    <property type="molecule type" value="Genomic_DNA"/>
</dbReference>
<keyword evidence="4" id="KW-1185">Reference proteome</keyword>
<accession>A0ABP9EYC6</accession>
<evidence type="ECO:0008006" key="5">
    <source>
        <dbReference type="Google" id="ProtNLM"/>
    </source>
</evidence>